<organism evidence="5">
    <name type="scientific">Culex pipiens</name>
    <name type="common">House mosquito</name>
    <dbReference type="NCBI Taxonomy" id="7175"/>
    <lineage>
        <taxon>Eukaryota</taxon>
        <taxon>Metazoa</taxon>
        <taxon>Ecdysozoa</taxon>
        <taxon>Arthropoda</taxon>
        <taxon>Hexapoda</taxon>
        <taxon>Insecta</taxon>
        <taxon>Pterygota</taxon>
        <taxon>Neoptera</taxon>
        <taxon>Endopterygota</taxon>
        <taxon>Diptera</taxon>
        <taxon>Nematocera</taxon>
        <taxon>Culicoidea</taxon>
        <taxon>Culicidae</taxon>
        <taxon>Culicinae</taxon>
        <taxon>Culicini</taxon>
        <taxon>Culex</taxon>
        <taxon>Culex</taxon>
    </lineage>
</organism>
<feature type="region of interest" description="Disordered" evidence="4">
    <location>
        <begin position="1"/>
        <end position="22"/>
    </location>
</feature>
<protein>
    <submittedName>
        <fullName evidence="5">Farnesol dehydrogenase</fullName>
    </submittedName>
</protein>
<dbReference type="PANTHER" id="PTHR43115">
    <property type="entry name" value="DEHYDROGENASE/REDUCTASE SDR FAMILY MEMBER 11"/>
    <property type="match status" value="1"/>
</dbReference>
<dbReference type="InterPro" id="IPR020904">
    <property type="entry name" value="Sc_DH/Rdtase_CS"/>
</dbReference>
<dbReference type="PROSITE" id="PS00061">
    <property type="entry name" value="ADH_SHORT"/>
    <property type="match status" value="1"/>
</dbReference>
<evidence type="ECO:0000256" key="3">
    <source>
        <dbReference type="RuleBase" id="RU000363"/>
    </source>
</evidence>
<dbReference type="InterPro" id="IPR036291">
    <property type="entry name" value="NAD(P)-bd_dom_sf"/>
</dbReference>
<evidence type="ECO:0000313" key="5">
    <source>
        <dbReference type="EMBL" id="CAG6523203.1"/>
    </source>
</evidence>
<dbReference type="EMBL" id="HBUE01055502">
    <property type="protein sequence ID" value="CAG6466294.1"/>
    <property type="molecule type" value="Transcribed_RNA"/>
</dbReference>
<feature type="compositionally biased region" description="Polar residues" evidence="4">
    <location>
        <begin position="1"/>
        <end position="15"/>
    </location>
</feature>
<dbReference type="SUPFAM" id="SSF51735">
    <property type="entry name" value="NAD(P)-binding Rossmann-fold domains"/>
    <property type="match status" value="1"/>
</dbReference>
<comment type="similarity">
    <text evidence="1 3">Belongs to the short-chain dehydrogenases/reductases (SDR) family.</text>
</comment>
<accession>A0A8D8E4U5</accession>
<dbReference type="PRINTS" id="PR00080">
    <property type="entry name" value="SDRFAMILY"/>
</dbReference>
<reference evidence="5" key="1">
    <citation type="submission" date="2021-05" db="EMBL/GenBank/DDBJ databases">
        <authorList>
            <person name="Alioto T."/>
            <person name="Alioto T."/>
            <person name="Gomez Garrido J."/>
        </authorList>
    </citation>
    <scope>NUCLEOTIDE SEQUENCE</scope>
</reference>
<name>A0A8D8E4U5_CULPI</name>
<dbReference type="EMBL" id="HBUE01187054">
    <property type="protein sequence ID" value="CAG6523203.1"/>
    <property type="molecule type" value="Transcribed_RNA"/>
</dbReference>
<evidence type="ECO:0000256" key="1">
    <source>
        <dbReference type="ARBA" id="ARBA00006484"/>
    </source>
</evidence>
<dbReference type="PRINTS" id="PR00081">
    <property type="entry name" value="GDHRDH"/>
</dbReference>
<dbReference type="Pfam" id="PF00106">
    <property type="entry name" value="adh_short"/>
    <property type="match status" value="1"/>
</dbReference>
<dbReference type="Gene3D" id="3.40.50.720">
    <property type="entry name" value="NAD(P)-binding Rossmann-like Domain"/>
    <property type="match status" value="1"/>
</dbReference>
<evidence type="ECO:0000256" key="4">
    <source>
        <dbReference type="SAM" id="MobiDB-lite"/>
    </source>
</evidence>
<dbReference type="FunFam" id="3.40.50.720:FF:000047">
    <property type="entry name" value="NADP-dependent L-serine/L-allo-threonine dehydrogenase"/>
    <property type="match status" value="1"/>
</dbReference>
<dbReference type="GO" id="GO:0016616">
    <property type="term" value="F:oxidoreductase activity, acting on the CH-OH group of donors, NAD or NADP as acceptor"/>
    <property type="evidence" value="ECO:0007669"/>
    <property type="project" value="UniProtKB-ARBA"/>
</dbReference>
<dbReference type="InterPro" id="IPR002347">
    <property type="entry name" value="SDR_fam"/>
</dbReference>
<dbReference type="AlphaFoldDB" id="A0A8D8E4U5"/>
<evidence type="ECO:0000256" key="2">
    <source>
        <dbReference type="ARBA" id="ARBA00023002"/>
    </source>
</evidence>
<dbReference type="EMBL" id="HBUE01292812">
    <property type="protein sequence ID" value="CAG6574859.1"/>
    <property type="molecule type" value="Transcribed_RNA"/>
</dbReference>
<dbReference type="PANTHER" id="PTHR43115:SF4">
    <property type="entry name" value="DEHYDROGENASE_REDUCTASE SDR FAMILY MEMBER 11"/>
    <property type="match status" value="1"/>
</dbReference>
<keyword evidence="2" id="KW-0560">Oxidoreductase</keyword>
<proteinExistence type="inferred from homology"/>
<sequence length="291" mass="31780">MTPTEPASSIQTNLNRPFDDRRHPDLQVSIRRSFQQTTATQLTMDKWFGKVALVTGASSGIGHETALALANAGMLVVGAARRVELVEALAKQVSSGVGRIFARKCDVASEEDLLATFDWIRNELGGVDVLICNAGVFRCNFVTQSDTSDFRDTFNVNVVGTCICIREAVKHMKERGGPGHIFIVNSILGKKIPDVSVPMYGTYPASKYALAGLAEVVRKELMYFKLPVRLTSIHPGMVQTDMIKVFDSALAQRLPKLDVGDITNSILHCLQAPLDVHIDELTVMPGMVPIP</sequence>